<reference evidence="1 2" key="1">
    <citation type="submission" date="2020-07" db="EMBL/GenBank/DDBJ databases">
        <title>Sequencing the genomes of 1000 actinobacteria strains.</title>
        <authorList>
            <person name="Klenk H.-P."/>
        </authorList>
    </citation>
    <scope>NUCLEOTIDE SEQUENCE [LARGE SCALE GENOMIC DNA]</scope>
    <source>
        <strain evidence="1 2">DSM 103833</strain>
    </source>
</reference>
<dbReference type="GO" id="GO:0035312">
    <property type="term" value="F:5'-3' DNA exonuclease activity"/>
    <property type="evidence" value="ECO:0007669"/>
    <property type="project" value="TreeGrafter"/>
</dbReference>
<dbReference type="EMBL" id="JACCFP010000001">
    <property type="protein sequence ID" value="NYJ02618.1"/>
    <property type="molecule type" value="Genomic_DNA"/>
</dbReference>
<organism evidence="1 2">
    <name type="scientific">Nocardioides thalensis</name>
    <dbReference type="NCBI Taxonomy" id="1914755"/>
    <lineage>
        <taxon>Bacteria</taxon>
        <taxon>Bacillati</taxon>
        <taxon>Actinomycetota</taxon>
        <taxon>Actinomycetes</taxon>
        <taxon>Propionibacteriales</taxon>
        <taxon>Nocardioidaceae</taxon>
        <taxon>Nocardioides</taxon>
    </lineage>
</organism>
<dbReference type="Proteomes" id="UP000530424">
    <property type="component" value="Unassembled WGS sequence"/>
</dbReference>
<evidence type="ECO:0000313" key="2">
    <source>
        <dbReference type="Proteomes" id="UP000530424"/>
    </source>
</evidence>
<evidence type="ECO:0000313" key="1">
    <source>
        <dbReference type="EMBL" id="NYJ02618.1"/>
    </source>
</evidence>
<evidence type="ECO:0008006" key="3">
    <source>
        <dbReference type="Google" id="ProtNLM"/>
    </source>
</evidence>
<comment type="caution">
    <text evidence="1">The sequence shown here is derived from an EMBL/GenBank/DDBJ whole genome shotgun (WGS) entry which is preliminary data.</text>
</comment>
<dbReference type="SUPFAM" id="SSF89550">
    <property type="entry name" value="PHP domain-like"/>
    <property type="match status" value="1"/>
</dbReference>
<dbReference type="PANTHER" id="PTHR42924:SF3">
    <property type="entry name" value="POLYMERASE_HISTIDINOL PHOSPHATASE N-TERMINAL DOMAIN-CONTAINING PROTEIN"/>
    <property type="match status" value="1"/>
</dbReference>
<dbReference type="CDD" id="cd07432">
    <property type="entry name" value="PHP_HisPPase"/>
    <property type="match status" value="1"/>
</dbReference>
<dbReference type="AlphaFoldDB" id="A0A853C825"/>
<gene>
    <name evidence="1" type="ORF">HNR19_003316</name>
</gene>
<dbReference type="InterPro" id="IPR006311">
    <property type="entry name" value="TAT_signal"/>
</dbReference>
<accession>A0A853C825</accession>
<dbReference type="PROSITE" id="PS51318">
    <property type="entry name" value="TAT"/>
    <property type="match status" value="1"/>
</dbReference>
<dbReference type="InterPro" id="IPR052018">
    <property type="entry name" value="PHP_domain"/>
</dbReference>
<dbReference type="InterPro" id="IPR016195">
    <property type="entry name" value="Pol/histidinol_Pase-like"/>
</dbReference>
<sequence>MCDHHLPRLDRRALLAAGAGATAAVVVPPTLTTPAAAGAVPTSYHFAGRFGGVQAPWHYLPFEVPTGVQAIDVSYDFQPLETGLGFTANVVDIGIFDQDGTALGSAAGFRGWSGGARRSFRVATDSATPGYLAGPIEPGEWRVALGPFAVVPPGVDWTVDVTLTYGAATPAPEPTPPPRAVVGTGEGWYRGDLHLHTVHSDGRHTQASLVALAREAGLDFIGSSEHNTSSAPLTWGAHVSDAEPPLVVCGEEVTTRNGHWIAAGVPAGTWIDWRYTDRATLARFTQQVQGLGGLAVACHPWAPTPGSTWGFGLDLKGMDAVELWNGPWTADDQVAVVQWHTWLTTGRFVPAVGSSDSHHTGQVVGKPHTVVRASTLSVPAIVDGLRGGRSWLAESSAVGLTFEASADGRTATCGERLGARGGQLVPVRLEVTGAPRCVAQVLGPLAPLGGALTDDTGRAIVTVTVPTALAPWVRAEVRRLDTPFEVNPLEGVPALQMVALTNPIRLTGSWAARA</sequence>
<dbReference type="NCBIfam" id="NF038032">
    <property type="entry name" value="CehA_McbA_metalo"/>
    <property type="match status" value="1"/>
</dbReference>
<dbReference type="PANTHER" id="PTHR42924">
    <property type="entry name" value="EXONUCLEASE"/>
    <property type="match status" value="1"/>
</dbReference>
<proteinExistence type="predicted"/>
<dbReference type="RefSeq" id="WP_179668962.1">
    <property type="nucleotide sequence ID" value="NZ_JACCFP010000001.1"/>
</dbReference>
<protein>
    <recommendedName>
        <fullName evidence="3">Polymerase/histidinol phosphatase N-terminal domain-containing protein</fullName>
    </recommendedName>
</protein>
<dbReference type="Gene3D" id="3.20.20.140">
    <property type="entry name" value="Metal-dependent hydrolases"/>
    <property type="match status" value="1"/>
</dbReference>
<name>A0A853C825_9ACTN</name>
<dbReference type="GO" id="GO:0004534">
    <property type="term" value="F:5'-3' RNA exonuclease activity"/>
    <property type="evidence" value="ECO:0007669"/>
    <property type="project" value="TreeGrafter"/>
</dbReference>
<keyword evidence="2" id="KW-1185">Reference proteome</keyword>